<evidence type="ECO:0000256" key="8">
    <source>
        <dbReference type="ARBA" id="ARBA00023212"/>
    </source>
</evidence>
<dbReference type="InterPro" id="IPR027640">
    <property type="entry name" value="Kinesin-like_fam"/>
</dbReference>
<dbReference type="CDD" id="cd23649">
    <property type="entry name" value="Khc_CBD_cc"/>
    <property type="match status" value="1"/>
</dbReference>
<feature type="coiled-coil region" evidence="11">
    <location>
        <begin position="524"/>
        <end position="832"/>
    </location>
</feature>
<keyword evidence="8" id="KW-0206">Cytoskeleton</keyword>
<keyword evidence="4 9" id="KW-0547">Nucleotide-binding</keyword>
<dbReference type="InterPro" id="IPR019821">
    <property type="entry name" value="Kinesin_motor_CS"/>
</dbReference>
<comment type="subcellular location">
    <subcellularLocation>
        <location evidence="1">Cytoplasm</location>
        <location evidence="1">Cytoskeleton</location>
    </subcellularLocation>
</comment>
<dbReference type="PROSITE" id="PS00411">
    <property type="entry name" value="KINESIN_MOTOR_1"/>
    <property type="match status" value="1"/>
</dbReference>
<evidence type="ECO:0000256" key="7">
    <source>
        <dbReference type="ARBA" id="ARBA00023175"/>
    </source>
</evidence>
<feature type="domain" description="Kinesin motor" evidence="12">
    <location>
        <begin position="8"/>
        <end position="306"/>
    </location>
</feature>
<name>A0A8B9LD02_ASTMX</name>
<evidence type="ECO:0000256" key="6">
    <source>
        <dbReference type="ARBA" id="ARBA00023054"/>
    </source>
</evidence>
<dbReference type="GO" id="GO:0008017">
    <property type="term" value="F:microtubule binding"/>
    <property type="evidence" value="ECO:0007669"/>
    <property type="project" value="InterPro"/>
</dbReference>
<gene>
    <name evidence="13" type="primary">kif5bb</name>
</gene>
<dbReference type="PANTHER" id="PTHR47968:SF68">
    <property type="entry name" value="KINESIN-LIKE PROTEIN"/>
    <property type="match status" value="1"/>
</dbReference>
<keyword evidence="3 10" id="KW-0493">Microtubule</keyword>
<organism evidence="13 14">
    <name type="scientific">Astyanax mexicanus</name>
    <name type="common">Blind cave fish</name>
    <name type="synonym">Astyanax fasciatus mexicanus</name>
    <dbReference type="NCBI Taxonomy" id="7994"/>
    <lineage>
        <taxon>Eukaryota</taxon>
        <taxon>Metazoa</taxon>
        <taxon>Chordata</taxon>
        <taxon>Craniata</taxon>
        <taxon>Vertebrata</taxon>
        <taxon>Euteleostomi</taxon>
        <taxon>Actinopterygii</taxon>
        <taxon>Neopterygii</taxon>
        <taxon>Teleostei</taxon>
        <taxon>Ostariophysi</taxon>
        <taxon>Characiformes</taxon>
        <taxon>Characoidei</taxon>
        <taxon>Acestrorhamphidae</taxon>
        <taxon>Acestrorhamphinae</taxon>
        <taxon>Astyanax</taxon>
    </lineage>
</organism>
<evidence type="ECO:0000256" key="10">
    <source>
        <dbReference type="RuleBase" id="RU000394"/>
    </source>
</evidence>
<reference evidence="13" key="1">
    <citation type="submission" date="2025-08" db="UniProtKB">
        <authorList>
            <consortium name="Ensembl"/>
        </authorList>
    </citation>
    <scope>IDENTIFICATION</scope>
</reference>
<dbReference type="PROSITE" id="PS50067">
    <property type="entry name" value="KINESIN_MOTOR_2"/>
    <property type="match status" value="1"/>
</dbReference>
<dbReference type="InterPro" id="IPR001752">
    <property type="entry name" value="Kinesin_motor_dom"/>
</dbReference>
<feature type="binding site" evidence="9">
    <location>
        <begin position="85"/>
        <end position="92"/>
    </location>
    <ligand>
        <name>ATP</name>
        <dbReference type="ChEBI" id="CHEBI:30616"/>
    </ligand>
</feature>
<dbReference type="FunFam" id="3.40.850.10:FF:000067">
    <property type="entry name" value="Kinesin-like protein"/>
    <property type="match status" value="1"/>
</dbReference>
<evidence type="ECO:0000259" key="12">
    <source>
        <dbReference type="PROSITE" id="PS50067"/>
    </source>
</evidence>
<keyword evidence="6 11" id="KW-0175">Coiled coil</keyword>
<proteinExistence type="inferred from homology"/>
<dbReference type="GO" id="GO:0005524">
    <property type="term" value="F:ATP binding"/>
    <property type="evidence" value="ECO:0007669"/>
    <property type="project" value="UniProtKB-UniRule"/>
</dbReference>
<dbReference type="PANTHER" id="PTHR47968">
    <property type="entry name" value="CENTROMERE PROTEIN E"/>
    <property type="match status" value="1"/>
</dbReference>
<comment type="similarity">
    <text evidence="9 10">Belongs to the TRAFAC class myosin-kinesin ATPase superfamily. Kinesin family.</text>
</comment>
<evidence type="ECO:0000256" key="3">
    <source>
        <dbReference type="ARBA" id="ARBA00022701"/>
    </source>
</evidence>
<dbReference type="InterPro" id="IPR036961">
    <property type="entry name" value="Kinesin_motor_dom_sf"/>
</dbReference>
<dbReference type="InterPro" id="IPR059182">
    <property type="entry name" value="Khc_C"/>
</dbReference>
<evidence type="ECO:0000313" key="13">
    <source>
        <dbReference type="Ensembl" id="ENSAMXP00005049617.1"/>
    </source>
</evidence>
<dbReference type="GO" id="GO:0032991">
    <property type="term" value="C:protein-containing complex"/>
    <property type="evidence" value="ECO:0007669"/>
    <property type="project" value="UniProtKB-ARBA"/>
</dbReference>
<dbReference type="GO" id="GO:0048489">
    <property type="term" value="P:synaptic vesicle transport"/>
    <property type="evidence" value="ECO:0007669"/>
    <property type="project" value="UniProtKB-ARBA"/>
</dbReference>
<dbReference type="GO" id="GO:1904115">
    <property type="term" value="C:axon cytoplasm"/>
    <property type="evidence" value="ECO:0007669"/>
    <property type="project" value="GOC"/>
</dbReference>
<protein>
    <recommendedName>
        <fullName evidence="10">Kinesin-like protein</fullName>
    </recommendedName>
</protein>
<dbReference type="SUPFAM" id="SSF52540">
    <property type="entry name" value="P-loop containing nucleoside triphosphate hydrolases"/>
    <property type="match status" value="1"/>
</dbReference>
<dbReference type="GO" id="GO:0098957">
    <property type="term" value="P:anterograde axonal transport of mitochondrion"/>
    <property type="evidence" value="ECO:0007669"/>
    <property type="project" value="UniProtKB-ARBA"/>
</dbReference>
<dbReference type="GO" id="GO:0007097">
    <property type="term" value="P:nuclear migration"/>
    <property type="evidence" value="ECO:0007669"/>
    <property type="project" value="UniProtKB-ARBA"/>
</dbReference>
<dbReference type="SMART" id="SM00129">
    <property type="entry name" value="KISc"/>
    <property type="match status" value="1"/>
</dbReference>
<dbReference type="GO" id="GO:0030951">
    <property type="term" value="P:establishment or maintenance of microtubule cytoskeleton polarity"/>
    <property type="evidence" value="ECO:0007669"/>
    <property type="project" value="UniProtKB-ARBA"/>
</dbReference>
<dbReference type="PRINTS" id="PR00380">
    <property type="entry name" value="KINESINHEAVY"/>
</dbReference>
<dbReference type="Pfam" id="PF00225">
    <property type="entry name" value="Kinesin"/>
    <property type="match status" value="1"/>
</dbReference>
<keyword evidence="7 9" id="KW-0505">Motor protein</keyword>
<dbReference type="GO" id="GO:0003777">
    <property type="term" value="F:microtubule motor activity"/>
    <property type="evidence" value="ECO:0007669"/>
    <property type="project" value="InterPro"/>
</dbReference>
<dbReference type="GO" id="GO:0007292">
    <property type="term" value="P:female gamete generation"/>
    <property type="evidence" value="ECO:0007669"/>
    <property type="project" value="UniProtKB-ARBA"/>
</dbReference>
<keyword evidence="2" id="KW-0963">Cytoplasm</keyword>
<keyword evidence="5 9" id="KW-0067">ATP-binding</keyword>
<dbReference type="GO" id="GO:0048731">
    <property type="term" value="P:system development"/>
    <property type="evidence" value="ECO:0007669"/>
    <property type="project" value="UniProtKB-ARBA"/>
</dbReference>
<dbReference type="InterPro" id="IPR027417">
    <property type="entry name" value="P-loop_NTPase"/>
</dbReference>
<dbReference type="CDD" id="cd01369">
    <property type="entry name" value="KISc_KHC_KIF5"/>
    <property type="match status" value="1"/>
</dbReference>
<evidence type="ECO:0000256" key="2">
    <source>
        <dbReference type="ARBA" id="ARBA00022490"/>
    </source>
</evidence>
<evidence type="ECO:0000256" key="1">
    <source>
        <dbReference type="ARBA" id="ARBA00004245"/>
    </source>
</evidence>
<dbReference type="Proteomes" id="UP000694621">
    <property type="component" value="Unplaced"/>
</dbReference>
<dbReference type="AlphaFoldDB" id="A0A8B9LD02"/>
<dbReference type="GO" id="GO:0005874">
    <property type="term" value="C:microtubule"/>
    <property type="evidence" value="ECO:0007669"/>
    <property type="project" value="UniProtKB-KW"/>
</dbReference>
<evidence type="ECO:0000256" key="4">
    <source>
        <dbReference type="ARBA" id="ARBA00022741"/>
    </source>
</evidence>
<evidence type="ECO:0000256" key="9">
    <source>
        <dbReference type="PROSITE-ProRule" id="PRU00283"/>
    </source>
</evidence>
<evidence type="ECO:0000313" key="14">
    <source>
        <dbReference type="Proteomes" id="UP000694621"/>
    </source>
</evidence>
<dbReference type="Gene3D" id="6.10.250.1590">
    <property type="match status" value="1"/>
</dbReference>
<dbReference type="Ensembl" id="ENSAMXT00005053789.1">
    <property type="protein sequence ID" value="ENSAMXP00005049617.1"/>
    <property type="gene ID" value="ENSAMXG00005022495.1"/>
</dbReference>
<dbReference type="Gene3D" id="3.40.850.10">
    <property type="entry name" value="Kinesin motor domain"/>
    <property type="match status" value="1"/>
</dbReference>
<evidence type="ECO:0000256" key="5">
    <source>
        <dbReference type="ARBA" id="ARBA00022840"/>
    </source>
</evidence>
<accession>A0A8B9LD02</accession>
<feature type="coiled-coil region" evidence="11">
    <location>
        <begin position="311"/>
        <end position="480"/>
    </location>
</feature>
<evidence type="ECO:0000256" key="11">
    <source>
        <dbReference type="SAM" id="Coils"/>
    </source>
</evidence>
<sequence length="887" mass="101309">MADPAECTIKVMCRFRPLNGSELLRGDKYIPKFQGEDNVVVGGKPYMFDRVFQSNTSQEQVYNACAQKIVKDVLEGYNGTIFAYGQTSSGKTHTMEGNLHDPDGMGIIPRIVQDIFNYIYSMDENLEFHIKTNLSVHEDKNRVPYVKGCTERFVCSPEEVMDTIDEGKSNRHVAVTNMNEHSSRSHSIFLINVKQENTQTEQKLSGKLFLVDLAGSEKVSKTGAEGAVLDEAKNINKSLSALGNVISALAEGTTYVPYRDSKMTRILQDSLGGNCRTTIVICCSPSSFNEAETKTTLMFGQRAKTIKNTVCVNVELTAEQWKKKYEKEKEKNKTLRNTITWLENELNRWRNGKKTTTKKHLIAKLDDEINQQSQLAEKLKQQMLDQEELLASSRRDHDNLQAELTRLQMENDASKEEVKEVLQALEELAVNYDQKSQEVEDKTKDFETLSEELSQKSGVLASLDSELQKLKEMSNHQKKRVTEMMSSLLKDLAEIGIAVGSNDIKQHEGSGLIDEEFTVARLYISKMKSEVKTLVKRSKQLEAAQADSNKKMDENEKELAACQLRISQHEAKIKSLTEYLQNVEHKKRQLEENVDSLNEELVKISAQEKVHAMEKENEIQTANEVKVWLEQQIQNHREAHQKQLSSLRDELETKEKLITELQDMNQKILLEQERLRVEHEKLKATDQDKSPLGLREQARQDLKGLEETVAKELQTLHNLRKLFVQDLATRVKKSAEMDSDDTGGSAAQKQKISFLENNLEQLTKVHKQLVRDNADLRCELPKLEKRLRATAERVKALETALKEAKENAARDRKRYQQEVDRIKEAVRAKNMARRGHSAQIGMCLHVPVYTHIQRYKVTNYIYSHYSWRGNSSDGMLSLLKIVAGNVF</sequence>